<dbReference type="PANTHER" id="PTHR39344:SF1">
    <property type="entry name" value="UPF0182 PROTEIN SLL1060"/>
    <property type="match status" value="1"/>
</dbReference>
<dbReference type="Proteomes" id="UP000219947">
    <property type="component" value="Unassembled WGS sequence"/>
</dbReference>
<evidence type="ECO:0000256" key="2">
    <source>
        <dbReference type="ARBA" id="ARBA00022692"/>
    </source>
</evidence>
<dbReference type="InterPro" id="IPR005372">
    <property type="entry name" value="UPF0182"/>
</dbReference>
<dbReference type="HAMAP" id="MF_01600">
    <property type="entry name" value="UPF0182"/>
    <property type="match status" value="1"/>
</dbReference>
<dbReference type="AlphaFoldDB" id="A0A2A8D876"/>
<evidence type="ECO:0000256" key="5">
    <source>
        <dbReference type="HAMAP-Rule" id="MF_01600"/>
    </source>
</evidence>
<evidence type="ECO:0000313" key="8">
    <source>
        <dbReference type="Proteomes" id="UP000219947"/>
    </source>
</evidence>
<sequence length="1060" mass="116125">MTASDNEHQPPQPPRRAGADQKKKKRRYPGPLGITIAVVIVLIMAFVYATQVYTDWLWFNQLGFGSVFTTEILLQSSIFVVTALVVAVPFWASMSYAIKHTDHDDSQAKKDAKNADKSEEQAHHETSKAGPHERHTTEHEHMDAEDLLRDMFGGRDFTDSMARYRRGMERIRKILLVILPVALGFFIGSAGISQWQTVALFLNRQDFGVQDPEFGLDVGFFVFTLPFLNLVVNLLTAVIVLCAIGGAIMHYFYGGIKVRPGGVGTSAAFRRHAAVLACAFLLVRGAAFWLERYTAVQQQSGRWAGAMYTDTNAIIPVRSILAISAVLVAVLFLATASAHRWRLPLVGTAMLVVVALVAGGLYPWIVQRFQVVPNEQAAQSQFIQRNIDATRYAYGLDKVETTPYDATIDTRQGALGNSSETIANIRLLDPNVVSSAFAQMQQFRPYYRFDSNLSVDRYSVDNKTQDTVIAARELNPSQTSDDSWYNRHVVYTHGYGVIAAYGNQVDGAGNPKFMQSGIKANGVISENYEPRIYFGMSSPQYSIVGGSGDQLELDRPQSADETNSSDAKYTFNGNGGPRLDSTLNRLSYAIKFQSSDILLSDAVRDGSQILYERNPVDRVQKAAPYLKVDSKAYPAIINNRVQWIVDAYTTTNQFPYAQGVSQENNQNPRTNSMNYIRNSVKATVDAYDGSVTLYAWDENDPILKAWQGVFPGTVKSYKEMSAELLNHVRYPSDMFTIQRSMLNKYHVTNSNSLYAGDDVWSIPNDPTNDSGRQIPPYYLSLQMPGDRKAHFSLTSTFIPQQSDSNSRNVMYGFLAANGDAGTGKDGERSADYGKLRLLELPRSSVVPGPGQAQNIFNSDAEVSNQLNLLRRGSSEVINGNMLTLPVAGGILYVQPVYVQSSGDARYPRLQRVLVSFGDKVGFAPTLEEALNQVFNGSSGAKMDTQSGPSGAGTEGNGEKTSGSSSSSSGASGSDQSASLKQHLADASKAMQDSDAALKKGDWAAYGEAQKRLNDSLQKAIEAENKQQQDQKQGGDQQGSEQQPSGSSSASQSPSGEATSK</sequence>
<dbReference type="Pfam" id="PF03699">
    <property type="entry name" value="UPF0182"/>
    <property type="match status" value="1"/>
</dbReference>
<dbReference type="RefSeq" id="WP_098042369.1">
    <property type="nucleotide sequence ID" value="NZ_PDEV01000001.1"/>
</dbReference>
<organism evidence="7 8">
    <name type="scientific">Rothia dentocariosa</name>
    <dbReference type="NCBI Taxonomy" id="2047"/>
    <lineage>
        <taxon>Bacteria</taxon>
        <taxon>Bacillati</taxon>
        <taxon>Actinomycetota</taxon>
        <taxon>Actinomycetes</taxon>
        <taxon>Micrococcales</taxon>
        <taxon>Micrococcaceae</taxon>
        <taxon>Rothia</taxon>
    </lineage>
</organism>
<keyword evidence="2 5" id="KW-0812">Transmembrane</keyword>
<feature type="transmembrane region" description="Helical" evidence="5">
    <location>
        <begin position="230"/>
        <end position="253"/>
    </location>
</feature>
<feature type="region of interest" description="Disordered" evidence="6">
    <location>
        <begin position="103"/>
        <end position="140"/>
    </location>
</feature>
<dbReference type="EMBL" id="PDEV01000001">
    <property type="protein sequence ID" value="PEN17084.1"/>
    <property type="molecule type" value="Genomic_DNA"/>
</dbReference>
<dbReference type="PANTHER" id="PTHR39344">
    <property type="entry name" value="UPF0182 PROTEIN SLL1060"/>
    <property type="match status" value="1"/>
</dbReference>
<evidence type="ECO:0000256" key="4">
    <source>
        <dbReference type="ARBA" id="ARBA00023136"/>
    </source>
</evidence>
<feature type="transmembrane region" description="Helical" evidence="5">
    <location>
        <begin position="273"/>
        <end position="290"/>
    </location>
</feature>
<keyword evidence="8" id="KW-1185">Reference proteome</keyword>
<evidence type="ECO:0000256" key="3">
    <source>
        <dbReference type="ARBA" id="ARBA00022989"/>
    </source>
</evidence>
<keyword evidence="4 5" id="KW-0472">Membrane</keyword>
<evidence type="ECO:0000256" key="1">
    <source>
        <dbReference type="ARBA" id="ARBA00022475"/>
    </source>
</evidence>
<feature type="region of interest" description="Disordered" evidence="6">
    <location>
        <begin position="1"/>
        <end position="26"/>
    </location>
</feature>
<feature type="compositionally biased region" description="Low complexity" evidence="6">
    <location>
        <begin position="961"/>
        <end position="978"/>
    </location>
</feature>
<gene>
    <name evidence="7" type="ORF">CRM92_03435</name>
</gene>
<keyword evidence="1 5" id="KW-1003">Cell membrane</keyword>
<dbReference type="GO" id="GO:0005886">
    <property type="term" value="C:plasma membrane"/>
    <property type="evidence" value="ECO:0007669"/>
    <property type="project" value="UniProtKB-SubCell"/>
</dbReference>
<feature type="compositionally biased region" description="Polar residues" evidence="6">
    <location>
        <begin position="937"/>
        <end position="948"/>
    </location>
</feature>
<evidence type="ECO:0000256" key="6">
    <source>
        <dbReference type="SAM" id="MobiDB-lite"/>
    </source>
</evidence>
<feature type="transmembrane region" description="Helical" evidence="5">
    <location>
        <begin position="174"/>
        <end position="195"/>
    </location>
</feature>
<feature type="region of interest" description="Disordered" evidence="6">
    <location>
        <begin position="1014"/>
        <end position="1060"/>
    </location>
</feature>
<comment type="similarity">
    <text evidence="5">Belongs to the UPF0182 family.</text>
</comment>
<feature type="transmembrane region" description="Helical" evidence="5">
    <location>
        <begin position="72"/>
        <end position="92"/>
    </location>
</feature>
<comment type="caution">
    <text evidence="7">The sequence shown here is derived from an EMBL/GenBank/DDBJ whole genome shotgun (WGS) entry which is preliminary data.</text>
</comment>
<name>A0A2A8D876_9MICC</name>
<comment type="subcellular location">
    <subcellularLocation>
        <location evidence="5">Cell membrane</location>
        <topology evidence="5">Multi-pass membrane protein</topology>
    </subcellularLocation>
</comment>
<feature type="transmembrane region" description="Helical" evidence="5">
    <location>
        <begin position="32"/>
        <end position="52"/>
    </location>
</feature>
<proteinExistence type="inferred from homology"/>
<feature type="transmembrane region" description="Helical" evidence="5">
    <location>
        <begin position="345"/>
        <end position="365"/>
    </location>
</feature>
<feature type="compositionally biased region" description="Low complexity" evidence="6">
    <location>
        <begin position="1029"/>
        <end position="1060"/>
    </location>
</feature>
<evidence type="ECO:0000313" key="7">
    <source>
        <dbReference type="EMBL" id="PEN17084.1"/>
    </source>
</evidence>
<feature type="region of interest" description="Disordered" evidence="6">
    <location>
        <begin position="937"/>
        <end position="994"/>
    </location>
</feature>
<protein>
    <recommendedName>
        <fullName evidence="5">UPF0182 protein CRM92_03435</fullName>
    </recommendedName>
</protein>
<dbReference type="GO" id="GO:0005576">
    <property type="term" value="C:extracellular region"/>
    <property type="evidence" value="ECO:0007669"/>
    <property type="project" value="TreeGrafter"/>
</dbReference>
<feature type="transmembrane region" description="Helical" evidence="5">
    <location>
        <begin position="313"/>
        <end position="333"/>
    </location>
</feature>
<keyword evidence="3 5" id="KW-1133">Transmembrane helix</keyword>
<feature type="region of interest" description="Disordered" evidence="6">
    <location>
        <begin position="545"/>
        <end position="574"/>
    </location>
</feature>
<reference evidence="7" key="1">
    <citation type="submission" date="2017-10" db="EMBL/GenBank/DDBJ databases">
        <title>Kefir isolates.</title>
        <authorList>
            <person name="Kim Y."/>
            <person name="Blasche S."/>
        </authorList>
    </citation>
    <scope>NUCLEOTIDE SEQUENCE [LARGE SCALE GENOMIC DNA]</scope>
    <source>
        <strain evidence="7">OG2-2</strain>
    </source>
</reference>
<accession>A0A2A8D876</accession>